<reference evidence="1 2" key="1">
    <citation type="submission" date="2016-10" db="EMBL/GenBank/DDBJ databases">
        <authorList>
            <person name="de Groot N.N."/>
        </authorList>
    </citation>
    <scope>NUCLEOTIDE SEQUENCE [LARGE SCALE GENOMIC DNA]</scope>
    <source>
        <strain evidence="1 2">CGMCC 1.8925</strain>
    </source>
</reference>
<evidence type="ECO:0000313" key="1">
    <source>
        <dbReference type="EMBL" id="SCY42660.1"/>
    </source>
</evidence>
<protein>
    <submittedName>
        <fullName evidence="1">Uncharacterized protein</fullName>
    </submittedName>
</protein>
<accession>A0A1G5FV45</accession>
<organism evidence="1 2">
    <name type="scientific">Paracoccus tibetensis</name>
    <dbReference type="NCBI Taxonomy" id="336292"/>
    <lineage>
        <taxon>Bacteria</taxon>
        <taxon>Pseudomonadati</taxon>
        <taxon>Pseudomonadota</taxon>
        <taxon>Alphaproteobacteria</taxon>
        <taxon>Rhodobacterales</taxon>
        <taxon>Paracoccaceae</taxon>
        <taxon>Paracoccus</taxon>
    </lineage>
</organism>
<keyword evidence="2" id="KW-1185">Reference proteome</keyword>
<evidence type="ECO:0000313" key="2">
    <source>
        <dbReference type="Proteomes" id="UP000199502"/>
    </source>
</evidence>
<sequence>MCHKQQQADLRPSVSAKDLMMILSAIGAYAHNTEYRDLRDRLQHQAVTWGVVRAS</sequence>
<dbReference type="AlphaFoldDB" id="A0A1G5FV45"/>
<dbReference type="EMBL" id="FMVT01000004">
    <property type="protein sequence ID" value="SCY42660.1"/>
    <property type="molecule type" value="Genomic_DNA"/>
</dbReference>
<dbReference type="Proteomes" id="UP000199502">
    <property type="component" value="Unassembled WGS sequence"/>
</dbReference>
<gene>
    <name evidence="1" type="ORF">SAMN05660710_01560</name>
</gene>
<proteinExistence type="predicted"/>
<name>A0A1G5FV45_9RHOB</name>